<dbReference type="InterPro" id="IPR056935">
    <property type="entry name" value="Rv0428c-like_C"/>
</dbReference>
<keyword evidence="2" id="KW-0012">Acyltransferase</keyword>
<dbReference type="InterPro" id="IPR016181">
    <property type="entry name" value="Acyl_CoA_acyltransferase"/>
</dbReference>
<organism evidence="4 5">
    <name type="scientific">Aurantimonas coralicida</name>
    <dbReference type="NCBI Taxonomy" id="182270"/>
    <lineage>
        <taxon>Bacteria</taxon>
        <taxon>Pseudomonadati</taxon>
        <taxon>Pseudomonadota</taxon>
        <taxon>Alphaproteobacteria</taxon>
        <taxon>Hyphomicrobiales</taxon>
        <taxon>Aurantimonadaceae</taxon>
        <taxon>Aurantimonas</taxon>
    </lineage>
</organism>
<evidence type="ECO:0000256" key="2">
    <source>
        <dbReference type="ARBA" id="ARBA00023315"/>
    </source>
</evidence>
<comment type="caution">
    <text evidence="4">The sequence shown here is derived from an EMBL/GenBank/DDBJ whole genome shotgun (WGS) entry which is preliminary data.</text>
</comment>
<evidence type="ECO:0000313" key="5">
    <source>
        <dbReference type="Proteomes" id="UP000885680"/>
    </source>
</evidence>
<dbReference type="EMBL" id="DRGN01000071">
    <property type="protein sequence ID" value="HET99832.1"/>
    <property type="molecule type" value="Genomic_DNA"/>
</dbReference>
<evidence type="ECO:0000256" key="1">
    <source>
        <dbReference type="ARBA" id="ARBA00022679"/>
    </source>
</evidence>
<gene>
    <name evidence="4" type="ORF">ENH89_05580</name>
</gene>
<dbReference type="PANTHER" id="PTHR43877">
    <property type="entry name" value="AMINOALKYLPHOSPHONATE N-ACETYLTRANSFERASE-RELATED-RELATED"/>
    <property type="match status" value="1"/>
</dbReference>
<dbReference type="GO" id="GO:0016747">
    <property type="term" value="F:acyltransferase activity, transferring groups other than amino-acyl groups"/>
    <property type="evidence" value="ECO:0007669"/>
    <property type="project" value="InterPro"/>
</dbReference>
<feature type="domain" description="N-acetyltransferase" evidence="3">
    <location>
        <begin position="132"/>
        <end position="266"/>
    </location>
</feature>
<proteinExistence type="predicted"/>
<sequence length="266" mass="29244">MSRSMAITEAETMRQLAVVRRLEAAGFRAWPASSTAFDGTWAVRLTASFPAKRLNSVNPLDPSDNSDIAQRIARAGETFTQFGRAIIVRQSPLAPPELVNYLDAEGWERFDESIVMTADLTQLDLSASIERIPIRDTARYVEASLRVHERPSALRTGLADILEAIRPPTGLFVRESENGSPIAVALAIHDNDLAGLLDVAVHRRERQKGIGRDLVATALRYTVHKGSRTGWVQVEAANAAGLSLYRSLGFSEAYRYVYRAPPGGTR</sequence>
<dbReference type="PROSITE" id="PS51186">
    <property type="entry name" value="GNAT"/>
    <property type="match status" value="1"/>
</dbReference>
<dbReference type="InterPro" id="IPR000182">
    <property type="entry name" value="GNAT_dom"/>
</dbReference>
<reference evidence="4" key="1">
    <citation type="journal article" date="2020" name="mSystems">
        <title>Genome- and Community-Level Interaction Insights into Carbon Utilization and Element Cycling Functions of Hydrothermarchaeota in Hydrothermal Sediment.</title>
        <authorList>
            <person name="Zhou Z."/>
            <person name="Liu Y."/>
            <person name="Xu W."/>
            <person name="Pan J."/>
            <person name="Luo Z.H."/>
            <person name="Li M."/>
        </authorList>
    </citation>
    <scope>NUCLEOTIDE SEQUENCE</scope>
    <source>
        <strain evidence="4">HyVt-347</strain>
    </source>
</reference>
<dbReference type="Gene3D" id="3.40.630.30">
    <property type="match status" value="1"/>
</dbReference>
<dbReference type="AlphaFoldDB" id="A0A9C9NES6"/>
<dbReference type="SUPFAM" id="SSF55729">
    <property type="entry name" value="Acyl-CoA N-acyltransferases (Nat)"/>
    <property type="match status" value="1"/>
</dbReference>
<dbReference type="CDD" id="cd04301">
    <property type="entry name" value="NAT_SF"/>
    <property type="match status" value="1"/>
</dbReference>
<dbReference type="Proteomes" id="UP000885680">
    <property type="component" value="Unassembled WGS sequence"/>
</dbReference>
<dbReference type="InterPro" id="IPR050832">
    <property type="entry name" value="Bact_Acetyltransf"/>
</dbReference>
<protein>
    <submittedName>
        <fullName evidence="4">GNAT family N-acetyltransferase</fullName>
    </submittedName>
</protein>
<dbReference type="Pfam" id="PF24553">
    <property type="entry name" value="Rv0428c_C"/>
    <property type="match status" value="1"/>
</dbReference>
<name>A0A9C9NES6_9HYPH</name>
<evidence type="ECO:0000259" key="3">
    <source>
        <dbReference type="PROSITE" id="PS51186"/>
    </source>
</evidence>
<evidence type="ECO:0000313" key="4">
    <source>
        <dbReference type="EMBL" id="HET99832.1"/>
    </source>
</evidence>
<keyword evidence="1" id="KW-0808">Transferase</keyword>
<accession>A0A9C9NES6</accession>